<keyword evidence="2" id="KW-0090">Biological rhythms</keyword>
<keyword evidence="1" id="KW-0732">Signal</keyword>
<dbReference type="InterPro" id="IPR010562">
    <property type="entry name" value="Haemolymph_juvenile_hormone-bd"/>
</dbReference>
<dbReference type="EMBL" id="JASPKZ010009357">
    <property type="protein sequence ID" value="KAJ9577483.1"/>
    <property type="molecule type" value="Genomic_DNA"/>
</dbReference>
<dbReference type="SMART" id="SM00700">
    <property type="entry name" value="JHBP"/>
    <property type="match status" value="1"/>
</dbReference>
<evidence type="ECO:0000256" key="3">
    <source>
        <dbReference type="ARBA" id="ARBA00060902"/>
    </source>
</evidence>
<dbReference type="Gene3D" id="3.15.10.30">
    <property type="entry name" value="Haemolymph juvenile hormone binding protein"/>
    <property type="match status" value="1"/>
</dbReference>
<comment type="similarity">
    <text evidence="3">Belongs to the TO family.</text>
</comment>
<accession>A0AAD8E507</accession>
<evidence type="ECO:0000313" key="5">
    <source>
        <dbReference type="Proteomes" id="UP001233999"/>
    </source>
</evidence>
<name>A0AAD8E507_DIPPU</name>
<dbReference type="GO" id="GO:0005615">
    <property type="term" value="C:extracellular space"/>
    <property type="evidence" value="ECO:0007669"/>
    <property type="project" value="TreeGrafter"/>
</dbReference>
<proteinExistence type="inferred from homology"/>
<dbReference type="GO" id="GO:0007623">
    <property type="term" value="P:circadian rhythm"/>
    <property type="evidence" value="ECO:0007669"/>
    <property type="project" value="UniProtKB-ARBA"/>
</dbReference>
<dbReference type="Pfam" id="PF06585">
    <property type="entry name" value="JHBP"/>
    <property type="match status" value="1"/>
</dbReference>
<comment type="caution">
    <text evidence="4">The sequence shown here is derived from an EMBL/GenBank/DDBJ whole genome shotgun (WGS) entry which is preliminary data.</text>
</comment>
<reference evidence="4" key="1">
    <citation type="journal article" date="2023" name="IScience">
        <title>Live-bearing cockroach genome reveals convergent evolutionary mechanisms linked to viviparity in insects and beyond.</title>
        <authorList>
            <person name="Fouks B."/>
            <person name="Harrison M.C."/>
            <person name="Mikhailova A.A."/>
            <person name="Marchal E."/>
            <person name="English S."/>
            <person name="Carruthers M."/>
            <person name="Jennings E.C."/>
            <person name="Chiamaka E.L."/>
            <person name="Frigard R.A."/>
            <person name="Pippel M."/>
            <person name="Attardo G.M."/>
            <person name="Benoit J.B."/>
            <person name="Bornberg-Bauer E."/>
            <person name="Tobe S.S."/>
        </authorList>
    </citation>
    <scope>NUCLEOTIDE SEQUENCE</scope>
    <source>
        <strain evidence="4">Stay&amp;Tobe</strain>
    </source>
</reference>
<sequence>MQIYNGTGDYILSHIAAPTSTVLRSVMSARQYTVLTFAVLVLAPQVYTQNKELPDFLTVCKRHDPELNQCITSTVDELRPILRTGSEGFIPSLEPLNIREIVVTEGSGLRIVGKDVKAHGSSEFVLSNLSADMDKLDFEFDLDFPMMYIEAEYDINGRVLLIPIKGNGPLTGNFTDIKAHVRLVGELVDKDGSNFIKFTNLDIRMNVGHGKVKLENLFGGEKMLGDAVNAAINANFNQFLNELRHPIEKALGESLLEISNDCVKDFTLDQLSPL</sequence>
<gene>
    <name evidence="4" type="ORF">L9F63_005984</name>
</gene>
<dbReference type="PANTHER" id="PTHR11008:SF14">
    <property type="entry name" value="CIRCADIAN CLOCK-CONTROLLED PROTEIN-LIKE PROTEIN"/>
    <property type="match status" value="1"/>
</dbReference>
<dbReference type="PANTHER" id="PTHR11008">
    <property type="entry name" value="PROTEIN TAKEOUT-LIKE PROTEIN"/>
    <property type="match status" value="1"/>
</dbReference>
<organism evidence="4 5">
    <name type="scientific">Diploptera punctata</name>
    <name type="common">Pacific beetle cockroach</name>
    <dbReference type="NCBI Taxonomy" id="6984"/>
    <lineage>
        <taxon>Eukaryota</taxon>
        <taxon>Metazoa</taxon>
        <taxon>Ecdysozoa</taxon>
        <taxon>Arthropoda</taxon>
        <taxon>Hexapoda</taxon>
        <taxon>Insecta</taxon>
        <taxon>Pterygota</taxon>
        <taxon>Neoptera</taxon>
        <taxon>Polyneoptera</taxon>
        <taxon>Dictyoptera</taxon>
        <taxon>Blattodea</taxon>
        <taxon>Blaberoidea</taxon>
        <taxon>Blaberidae</taxon>
        <taxon>Diplopterinae</taxon>
        <taxon>Diploptera</taxon>
    </lineage>
</organism>
<dbReference type="AlphaFoldDB" id="A0AAD8E507"/>
<dbReference type="FunFam" id="3.15.10.30:FF:000001">
    <property type="entry name" value="Takeout-like protein 1"/>
    <property type="match status" value="1"/>
</dbReference>
<evidence type="ECO:0008006" key="6">
    <source>
        <dbReference type="Google" id="ProtNLM"/>
    </source>
</evidence>
<protein>
    <recommendedName>
        <fullName evidence="6">Takeout</fullName>
    </recommendedName>
</protein>
<evidence type="ECO:0000256" key="2">
    <source>
        <dbReference type="ARBA" id="ARBA00023108"/>
    </source>
</evidence>
<evidence type="ECO:0000313" key="4">
    <source>
        <dbReference type="EMBL" id="KAJ9577483.1"/>
    </source>
</evidence>
<dbReference type="InterPro" id="IPR038606">
    <property type="entry name" value="To_sf"/>
</dbReference>
<evidence type="ECO:0000256" key="1">
    <source>
        <dbReference type="ARBA" id="ARBA00022729"/>
    </source>
</evidence>
<dbReference type="Proteomes" id="UP001233999">
    <property type="component" value="Unassembled WGS sequence"/>
</dbReference>
<keyword evidence="5" id="KW-1185">Reference proteome</keyword>
<reference evidence="4" key="2">
    <citation type="submission" date="2023-05" db="EMBL/GenBank/DDBJ databases">
        <authorList>
            <person name="Fouks B."/>
        </authorList>
    </citation>
    <scope>NUCLEOTIDE SEQUENCE</scope>
    <source>
        <strain evidence="4">Stay&amp;Tobe</strain>
        <tissue evidence="4">Testes</tissue>
    </source>
</reference>